<sequence>MSITTSLNPFLSASEHVYPSARASLASFTTIEYLENSNEDLEPDEEPESGIPPLENRPATPLVEGTPSIVAGGMLAQFYHGSFEFYGPYNRGLLVDNSGYPLLSIDEWRDLLALVNGPTITEDVPSRLKFFRKLACLSFSLLLCGIGFLLFIPLWMTARSYERAFVGYALRVRIFLDACTEGFSKRGLVFKLVRASNPQTLADVENDPYDLCIAVSMIGGPSKRISIVNL</sequence>
<dbReference type="EMBL" id="JMKJ01000015">
    <property type="protein sequence ID" value="KGG53060.1"/>
    <property type="molecule type" value="Genomic_DNA"/>
</dbReference>
<protein>
    <submittedName>
        <fullName evidence="3">Uncharacterized protein</fullName>
    </submittedName>
</protein>
<feature type="compositionally biased region" description="Acidic residues" evidence="1">
    <location>
        <begin position="38"/>
        <end position="48"/>
    </location>
</feature>
<dbReference type="GeneID" id="25258048"/>
<feature type="transmembrane region" description="Helical" evidence="2">
    <location>
        <begin position="134"/>
        <end position="156"/>
    </location>
</feature>
<evidence type="ECO:0000313" key="3">
    <source>
        <dbReference type="EMBL" id="KGG53060.1"/>
    </source>
</evidence>
<reference evidence="3 4" key="1">
    <citation type="submission" date="2014-04" db="EMBL/GenBank/DDBJ databases">
        <title>A new species of microsporidia sheds light on the evolution of extreme parasitism.</title>
        <authorList>
            <person name="Haag K.L."/>
            <person name="James T.Y."/>
            <person name="Larsson R."/>
            <person name="Schaer T.M."/>
            <person name="Refardt D."/>
            <person name="Pombert J.-F."/>
            <person name="Ebert D."/>
        </authorList>
    </citation>
    <scope>NUCLEOTIDE SEQUENCE [LARGE SCALE GENOMIC DNA]</scope>
    <source>
        <strain evidence="3 4">UGP3</strain>
        <tissue evidence="3">Spores</tissue>
    </source>
</reference>
<gene>
    <name evidence="3" type="ORF">DI09_113p10</name>
</gene>
<organism evidence="3 4">
    <name type="scientific">Mitosporidium daphniae</name>
    <dbReference type="NCBI Taxonomy" id="1485682"/>
    <lineage>
        <taxon>Eukaryota</taxon>
        <taxon>Fungi</taxon>
        <taxon>Fungi incertae sedis</taxon>
        <taxon>Microsporidia</taxon>
        <taxon>Mitosporidium</taxon>
    </lineage>
</organism>
<name>A0A098VVW1_9MICR</name>
<keyword evidence="2" id="KW-1133">Transmembrane helix</keyword>
<keyword evidence="4" id="KW-1185">Reference proteome</keyword>
<proteinExistence type="predicted"/>
<dbReference type="VEuPathDB" id="MicrosporidiaDB:DI09_113p10"/>
<evidence type="ECO:0000256" key="1">
    <source>
        <dbReference type="SAM" id="MobiDB-lite"/>
    </source>
</evidence>
<dbReference type="AlphaFoldDB" id="A0A098VVW1"/>
<feature type="region of interest" description="Disordered" evidence="1">
    <location>
        <begin position="38"/>
        <end position="58"/>
    </location>
</feature>
<evidence type="ECO:0000256" key="2">
    <source>
        <dbReference type="SAM" id="Phobius"/>
    </source>
</evidence>
<keyword evidence="2" id="KW-0812">Transmembrane</keyword>
<dbReference type="HOGENOM" id="CLU_1205041_0_0_1"/>
<dbReference type="Proteomes" id="UP000029725">
    <property type="component" value="Unassembled WGS sequence"/>
</dbReference>
<dbReference type="RefSeq" id="XP_013239496.1">
    <property type="nucleotide sequence ID" value="XM_013384042.1"/>
</dbReference>
<accession>A0A098VVW1</accession>
<keyword evidence="2" id="KW-0472">Membrane</keyword>
<comment type="caution">
    <text evidence="3">The sequence shown here is derived from an EMBL/GenBank/DDBJ whole genome shotgun (WGS) entry which is preliminary data.</text>
</comment>
<evidence type="ECO:0000313" key="4">
    <source>
        <dbReference type="Proteomes" id="UP000029725"/>
    </source>
</evidence>